<dbReference type="InterPro" id="IPR014729">
    <property type="entry name" value="Rossmann-like_a/b/a_fold"/>
</dbReference>
<dbReference type="Gene3D" id="3.40.50.620">
    <property type="entry name" value="HUPs"/>
    <property type="match status" value="2"/>
</dbReference>
<dbReference type="CDD" id="cd00293">
    <property type="entry name" value="USP-like"/>
    <property type="match status" value="2"/>
</dbReference>
<protein>
    <submittedName>
        <fullName evidence="3">Universal stress protein</fullName>
    </submittedName>
</protein>
<dbReference type="Proteomes" id="UP001501303">
    <property type="component" value="Unassembled WGS sequence"/>
</dbReference>
<keyword evidence="4" id="KW-1185">Reference proteome</keyword>
<dbReference type="EMBL" id="BAAAMJ010000044">
    <property type="protein sequence ID" value="GAA1926398.1"/>
    <property type="molecule type" value="Genomic_DNA"/>
</dbReference>
<dbReference type="Pfam" id="PF00582">
    <property type="entry name" value="Usp"/>
    <property type="match status" value="2"/>
</dbReference>
<accession>A0ABN2PMY9</accession>
<dbReference type="SUPFAM" id="SSF52402">
    <property type="entry name" value="Adenine nucleotide alpha hydrolases-like"/>
    <property type="match status" value="2"/>
</dbReference>
<comment type="similarity">
    <text evidence="1">Belongs to the universal stress protein A family.</text>
</comment>
<feature type="domain" description="UspA" evidence="2">
    <location>
        <begin position="10"/>
        <end position="137"/>
    </location>
</feature>
<dbReference type="InterPro" id="IPR006016">
    <property type="entry name" value="UspA"/>
</dbReference>
<evidence type="ECO:0000259" key="2">
    <source>
        <dbReference type="Pfam" id="PF00582"/>
    </source>
</evidence>
<dbReference type="InterPro" id="IPR006015">
    <property type="entry name" value="Universal_stress_UspA"/>
</dbReference>
<dbReference type="PANTHER" id="PTHR46268">
    <property type="entry name" value="STRESS RESPONSE PROTEIN NHAX"/>
    <property type="match status" value="1"/>
</dbReference>
<comment type="caution">
    <text evidence="3">The sequence shown here is derived from an EMBL/GenBank/DDBJ whole genome shotgun (WGS) entry which is preliminary data.</text>
</comment>
<organism evidence="3 4">
    <name type="scientific">Streptomyces sodiiphilus</name>
    <dbReference type="NCBI Taxonomy" id="226217"/>
    <lineage>
        <taxon>Bacteria</taxon>
        <taxon>Bacillati</taxon>
        <taxon>Actinomycetota</taxon>
        <taxon>Actinomycetes</taxon>
        <taxon>Kitasatosporales</taxon>
        <taxon>Streptomycetaceae</taxon>
        <taxon>Streptomyces</taxon>
    </lineage>
</organism>
<dbReference type="PANTHER" id="PTHR46268:SF6">
    <property type="entry name" value="UNIVERSAL STRESS PROTEIN UP12"/>
    <property type="match status" value="1"/>
</dbReference>
<evidence type="ECO:0000256" key="1">
    <source>
        <dbReference type="ARBA" id="ARBA00008791"/>
    </source>
</evidence>
<sequence>MTSSDTAPPRHILVATDLSAQSGPAVARAARLAARHGARLTAVFVAERGTDPELTAYAARRLREHAEEHATGLGAAPAETVVTEGRTAARILAEAEERGAGLLVVGAHGAHRLPEALVGSTAQNLVRASHCPVLVVRGPATGEYRTVLLAVDTSRISLDAARTGSALTPGARHVLAHADIVPGEHLMVMRGAGEEALTELRRVSTRRARAAIGELAAALDPAPAEIVVESGRPESALPALSAGHGADLVVVGTGTHSKLGYVLLGSVAEHVIREAPADVLVVRGTRA</sequence>
<feature type="domain" description="UspA" evidence="2">
    <location>
        <begin position="144"/>
        <end position="283"/>
    </location>
</feature>
<dbReference type="PRINTS" id="PR01438">
    <property type="entry name" value="UNVRSLSTRESS"/>
</dbReference>
<proteinExistence type="inferred from homology"/>
<reference evidence="3 4" key="1">
    <citation type="journal article" date="2019" name="Int. J. Syst. Evol. Microbiol.">
        <title>The Global Catalogue of Microorganisms (GCM) 10K type strain sequencing project: providing services to taxonomists for standard genome sequencing and annotation.</title>
        <authorList>
            <consortium name="The Broad Institute Genomics Platform"/>
            <consortium name="The Broad Institute Genome Sequencing Center for Infectious Disease"/>
            <person name="Wu L."/>
            <person name="Ma J."/>
        </authorList>
    </citation>
    <scope>NUCLEOTIDE SEQUENCE [LARGE SCALE GENOMIC DNA]</scope>
    <source>
        <strain evidence="3 4">JCM 13581</strain>
    </source>
</reference>
<evidence type="ECO:0000313" key="4">
    <source>
        <dbReference type="Proteomes" id="UP001501303"/>
    </source>
</evidence>
<dbReference type="RefSeq" id="WP_344264022.1">
    <property type="nucleotide sequence ID" value="NZ_BAAAMJ010000044.1"/>
</dbReference>
<gene>
    <name evidence="3" type="ORF">GCM10009716_38190</name>
</gene>
<evidence type="ECO:0000313" key="3">
    <source>
        <dbReference type="EMBL" id="GAA1926398.1"/>
    </source>
</evidence>
<name>A0ABN2PMY9_9ACTN</name>